<dbReference type="PRINTS" id="PR00344">
    <property type="entry name" value="BCTRLSENSOR"/>
</dbReference>
<dbReference type="SUPFAM" id="SSF55874">
    <property type="entry name" value="ATPase domain of HSP90 chaperone/DNA topoisomerase II/histidine kinase"/>
    <property type="match status" value="1"/>
</dbReference>
<reference evidence="6" key="1">
    <citation type="submission" date="2022-07" db="EMBL/GenBank/DDBJ databases">
        <title>Taxonomy of Novel Oxalotrophic and Methylotrophic Bacteria.</title>
        <authorList>
            <person name="Sahin N."/>
            <person name="Tani A."/>
        </authorList>
    </citation>
    <scope>NUCLEOTIDE SEQUENCE</scope>
    <source>
        <strain evidence="6">Y10</strain>
    </source>
</reference>
<evidence type="ECO:0000313" key="7">
    <source>
        <dbReference type="Proteomes" id="UP001143543"/>
    </source>
</evidence>
<keyword evidence="4" id="KW-1133">Transmembrane helix</keyword>
<dbReference type="Proteomes" id="UP001143543">
    <property type="component" value="Unassembled WGS sequence"/>
</dbReference>
<evidence type="ECO:0000256" key="4">
    <source>
        <dbReference type="SAM" id="Phobius"/>
    </source>
</evidence>
<organism evidence="6 7">
    <name type="scientific">Neptunitalea lumnitzerae</name>
    <dbReference type="NCBI Taxonomy" id="2965509"/>
    <lineage>
        <taxon>Bacteria</taxon>
        <taxon>Pseudomonadati</taxon>
        <taxon>Bacteroidota</taxon>
        <taxon>Flavobacteriia</taxon>
        <taxon>Flavobacteriales</taxon>
        <taxon>Flavobacteriaceae</taxon>
        <taxon>Neptunitalea</taxon>
    </lineage>
</organism>
<keyword evidence="7" id="KW-1185">Reference proteome</keyword>
<dbReference type="InterPro" id="IPR036097">
    <property type="entry name" value="HisK_dim/P_sf"/>
</dbReference>
<dbReference type="Pfam" id="PF02518">
    <property type="entry name" value="HATPase_c"/>
    <property type="match status" value="1"/>
</dbReference>
<dbReference type="SUPFAM" id="SSF47384">
    <property type="entry name" value="Homodimeric domain of signal transducing histidine kinase"/>
    <property type="match status" value="1"/>
</dbReference>
<dbReference type="Gene3D" id="3.30.565.10">
    <property type="entry name" value="Histidine kinase-like ATPase, C-terminal domain"/>
    <property type="match status" value="1"/>
</dbReference>
<evidence type="ECO:0000259" key="5">
    <source>
        <dbReference type="PROSITE" id="PS50109"/>
    </source>
</evidence>
<feature type="domain" description="Histidine kinase" evidence="5">
    <location>
        <begin position="239"/>
        <end position="448"/>
    </location>
</feature>
<protein>
    <recommendedName>
        <fullName evidence="2">histidine kinase</fullName>
        <ecNumber evidence="2">2.7.13.3</ecNumber>
    </recommendedName>
</protein>
<dbReference type="Gene3D" id="1.10.287.130">
    <property type="match status" value="1"/>
</dbReference>
<dbReference type="PROSITE" id="PS50109">
    <property type="entry name" value="HIS_KIN"/>
    <property type="match status" value="1"/>
</dbReference>
<dbReference type="CDD" id="cd00075">
    <property type="entry name" value="HATPase"/>
    <property type="match status" value="1"/>
</dbReference>
<name>A0ABQ5MMC8_9FLAO</name>
<feature type="transmembrane region" description="Helical" evidence="4">
    <location>
        <begin position="200"/>
        <end position="220"/>
    </location>
</feature>
<dbReference type="RefSeq" id="WP_281766201.1">
    <property type="nucleotide sequence ID" value="NZ_BRVO01000004.1"/>
</dbReference>
<proteinExistence type="predicted"/>
<dbReference type="InterPro" id="IPR004358">
    <property type="entry name" value="Sig_transdc_His_kin-like_C"/>
</dbReference>
<accession>A0ABQ5MMC8</accession>
<dbReference type="PANTHER" id="PTHR43547:SF2">
    <property type="entry name" value="HYBRID SIGNAL TRANSDUCTION HISTIDINE KINASE C"/>
    <property type="match status" value="1"/>
</dbReference>
<keyword evidence="3" id="KW-0597">Phosphoprotein</keyword>
<dbReference type="InterPro" id="IPR036890">
    <property type="entry name" value="HATPase_C_sf"/>
</dbReference>
<dbReference type="Pfam" id="PF00512">
    <property type="entry name" value="HisKA"/>
    <property type="match status" value="1"/>
</dbReference>
<sequence>MSSRNKIKVLVVVCAIVLIGLVSIQYYLIHNTYNLQKKEYIAEVKAHVNPIVNAAVLDSLQDSLEESLKKLIVQRESGSLSKPDFKQTIRTKIDSIKQHGDAYIASELYQDSLLTGVALSFRYHQLYVSINGITDTILKTTEPPMVFFGAANTTKGFNLNNSNFYSTYSNDDVNVAYWGYYDVVFSAANWEQQVFYRMRWMLIAASSLLLAVVLLFYSMYKAILKERKVAEVKTDFANNITHELKTPITSIALITKSLKNEAFIADREKREELIATLERQHKRMQYITDRVLESVITEQVHKETVDVVTVLKNVCKDFDVKNHILRLDVPEELPKLQTDVYLLQRVLYNLLENAVKYSPEQSKISVSAYQHKSYCYIKVIDEGAGISLKEQKHIFDKFYRVPEGTRHGVKGLGLGLYLSKQLMQQLGGALAVTSEVGKGSVFTIKLPL</sequence>
<dbReference type="PANTHER" id="PTHR43547">
    <property type="entry name" value="TWO-COMPONENT HISTIDINE KINASE"/>
    <property type="match status" value="1"/>
</dbReference>
<dbReference type="InterPro" id="IPR003594">
    <property type="entry name" value="HATPase_dom"/>
</dbReference>
<dbReference type="InterPro" id="IPR005467">
    <property type="entry name" value="His_kinase_dom"/>
</dbReference>
<dbReference type="SMART" id="SM00387">
    <property type="entry name" value="HATPase_c"/>
    <property type="match status" value="1"/>
</dbReference>
<keyword evidence="4" id="KW-0812">Transmembrane</keyword>
<keyword evidence="6" id="KW-0808">Transferase</keyword>
<feature type="transmembrane region" description="Helical" evidence="4">
    <location>
        <begin position="7"/>
        <end position="28"/>
    </location>
</feature>
<dbReference type="SMART" id="SM00388">
    <property type="entry name" value="HisKA"/>
    <property type="match status" value="1"/>
</dbReference>
<dbReference type="CDD" id="cd00082">
    <property type="entry name" value="HisKA"/>
    <property type="match status" value="1"/>
</dbReference>
<dbReference type="EMBL" id="BRVO01000004">
    <property type="protein sequence ID" value="GLB50565.1"/>
    <property type="molecule type" value="Genomic_DNA"/>
</dbReference>
<evidence type="ECO:0000256" key="1">
    <source>
        <dbReference type="ARBA" id="ARBA00000085"/>
    </source>
</evidence>
<evidence type="ECO:0000256" key="2">
    <source>
        <dbReference type="ARBA" id="ARBA00012438"/>
    </source>
</evidence>
<dbReference type="EC" id="2.7.13.3" evidence="2"/>
<evidence type="ECO:0000256" key="3">
    <source>
        <dbReference type="ARBA" id="ARBA00022553"/>
    </source>
</evidence>
<comment type="caution">
    <text evidence="6">The sequence shown here is derived from an EMBL/GenBank/DDBJ whole genome shotgun (WGS) entry which is preliminary data.</text>
</comment>
<dbReference type="InterPro" id="IPR003661">
    <property type="entry name" value="HisK_dim/P_dom"/>
</dbReference>
<keyword evidence="6" id="KW-0418">Kinase</keyword>
<evidence type="ECO:0000313" key="6">
    <source>
        <dbReference type="EMBL" id="GLB50565.1"/>
    </source>
</evidence>
<keyword evidence="4" id="KW-0472">Membrane</keyword>
<dbReference type="GO" id="GO:0016301">
    <property type="term" value="F:kinase activity"/>
    <property type="evidence" value="ECO:0007669"/>
    <property type="project" value="UniProtKB-KW"/>
</dbReference>
<comment type="catalytic activity">
    <reaction evidence="1">
        <text>ATP + protein L-histidine = ADP + protein N-phospho-L-histidine.</text>
        <dbReference type="EC" id="2.7.13.3"/>
    </reaction>
</comment>
<gene>
    <name evidence="6" type="ORF">Y10_29330</name>
</gene>